<sequence length="444" mass="50423">MSERSSYPVLKNAVILQIMQEVDIPLTEAELLEPHRCKERIREVFVKLLCLSWGISEKSLSSLPSRIAAKQSALDHPDLYADALPEAKFFCLLSTLMRTCGYHDFGFRDLAAPQARRLKRQLSALINFLKYREDMGHLRSLALEEREEVFAVLDEVTENHMKLREDLERARAAHHERSIEREEAESEVKEMEAELASQNKIQASMRQETYLMKKAANELKDKIANMSIALRELQAEERALSREVVDSPDRIKFDLAEATKDLERIRETIRTKEGERKEAERKVQNTVAGTEALEDAIAAMEEMGSALGGYDSASEELDGARERLDGLESDVESRRAERESEGGRLRAAEKRKADTLSILGRSLDAARRSLDDASARLGAVEDERAETAARIDEASRRVDEIRAAIDGERRRTDDEVSRRVASFRRFEDEFWRREGGALVGTSQA</sequence>
<evidence type="ECO:0000313" key="15">
    <source>
        <dbReference type="EMBL" id="EJK75054.1"/>
    </source>
</evidence>
<keyword evidence="4" id="KW-0158">Chromosome</keyword>
<organism evidence="15 16">
    <name type="scientific">Thalassiosira oceanica</name>
    <name type="common">Marine diatom</name>
    <dbReference type="NCBI Taxonomy" id="159749"/>
    <lineage>
        <taxon>Eukaryota</taxon>
        <taxon>Sar</taxon>
        <taxon>Stramenopiles</taxon>
        <taxon>Ochrophyta</taxon>
        <taxon>Bacillariophyta</taxon>
        <taxon>Coscinodiscophyceae</taxon>
        <taxon>Thalassiosirophycidae</taxon>
        <taxon>Thalassiosirales</taxon>
        <taxon>Thalassiosiraceae</taxon>
        <taxon>Thalassiosira</taxon>
    </lineage>
</organism>
<reference evidence="15 16" key="1">
    <citation type="journal article" date="2012" name="Genome Biol.">
        <title>Genome and low-iron response of an oceanic diatom adapted to chronic iron limitation.</title>
        <authorList>
            <person name="Lommer M."/>
            <person name="Specht M."/>
            <person name="Roy A.S."/>
            <person name="Kraemer L."/>
            <person name="Andreson R."/>
            <person name="Gutowska M.A."/>
            <person name="Wolf J."/>
            <person name="Bergner S.V."/>
            <person name="Schilhabel M.B."/>
            <person name="Klostermeier U.C."/>
            <person name="Beiko R.G."/>
            <person name="Rosenstiel P."/>
            <person name="Hippler M."/>
            <person name="Laroche J."/>
        </authorList>
    </citation>
    <scope>NUCLEOTIDE SEQUENCE [LARGE SCALE GENOMIC DNA]</scope>
    <source>
        <strain evidence="15 16">CCMP1005</strain>
    </source>
</reference>
<dbReference type="GO" id="GO:0031262">
    <property type="term" value="C:Ndc80 complex"/>
    <property type="evidence" value="ECO:0007669"/>
    <property type="project" value="InterPro"/>
</dbReference>
<evidence type="ECO:0000256" key="12">
    <source>
        <dbReference type="SAM" id="Coils"/>
    </source>
</evidence>
<keyword evidence="6" id="KW-0498">Mitosis</keyword>
<feature type="region of interest" description="Disordered" evidence="13">
    <location>
        <begin position="323"/>
        <end position="349"/>
    </location>
</feature>
<dbReference type="Pfam" id="PF03800">
    <property type="entry name" value="Nuf2"/>
    <property type="match status" value="1"/>
</dbReference>
<dbReference type="OrthoDB" id="8194677at2759"/>
<dbReference type="GO" id="GO:0051315">
    <property type="term" value="P:attachment of mitotic spindle microtubules to kinetochore"/>
    <property type="evidence" value="ECO:0007669"/>
    <property type="project" value="TreeGrafter"/>
</dbReference>
<evidence type="ECO:0000259" key="14">
    <source>
        <dbReference type="Pfam" id="PF03800"/>
    </source>
</evidence>
<dbReference type="GO" id="GO:0007052">
    <property type="term" value="P:mitotic spindle organization"/>
    <property type="evidence" value="ECO:0007669"/>
    <property type="project" value="TreeGrafter"/>
</dbReference>
<keyword evidence="7" id="KW-0995">Kinetochore</keyword>
<dbReference type="Proteomes" id="UP000266841">
    <property type="component" value="Unassembled WGS sequence"/>
</dbReference>
<keyword evidence="11" id="KW-0137">Centromere</keyword>
<keyword evidence="9" id="KW-0539">Nucleus</keyword>
<dbReference type="InterPro" id="IPR038275">
    <property type="entry name" value="Nuf2_N_sf"/>
</dbReference>
<evidence type="ECO:0000256" key="1">
    <source>
        <dbReference type="ARBA" id="ARBA00004123"/>
    </source>
</evidence>
<keyword evidence="5" id="KW-0132">Cell division</keyword>
<dbReference type="EMBL" id="AGNL01003156">
    <property type="protein sequence ID" value="EJK75054.1"/>
    <property type="molecule type" value="Genomic_DNA"/>
</dbReference>
<dbReference type="PANTHER" id="PTHR21650">
    <property type="entry name" value="MEMBRALIN/KINETOCHORE PROTEIN NUF2"/>
    <property type="match status" value="1"/>
</dbReference>
<dbReference type="GO" id="GO:0051383">
    <property type="term" value="P:kinetochore organization"/>
    <property type="evidence" value="ECO:0007669"/>
    <property type="project" value="TreeGrafter"/>
</dbReference>
<dbReference type="GO" id="GO:0005634">
    <property type="term" value="C:nucleus"/>
    <property type="evidence" value="ECO:0007669"/>
    <property type="project" value="UniProtKB-SubCell"/>
</dbReference>
<dbReference type="AlphaFoldDB" id="K0TD28"/>
<evidence type="ECO:0000256" key="4">
    <source>
        <dbReference type="ARBA" id="ARBA00022454"/>
    </source>
</evidence>
<keyword evidence="8 12" id="KW-0175">Coiled coil</keyword>
<evidence type="ECO:0000256" key="8">
    <source>
        <dbReference type="ARBA" id="ARBA00023054"/>
    </source>
</evidence>
<evidence type="ECO:0000256" key="9">
    <source>
        <dbReference type="ARBA" id="ARBA00023242"/>
    </source>
</evidence>
<evidence type="ECO:0000313" key="16">
    <source>
        <dbReference type="Proteomes" id="UP000266841"/>
    </source>
</evidence>
<dbReference type="GO" id="GO:0045132">
    <property type="term" value="P:meiotic chromosome segregation"/>
    <property type="evidence" value="ECO:0007669"/>
    <property type="project" value="TreeGrafter"/>
</dbReference>
<evidence type="ECO:0000256" key="13">
    <source>
        <dbReference type="SAM" id="MobiDB-lite"/>
    </source>
</evidence>
<accession>K0TD28</accession>
<evidence type="ECO:0000256" key="10">
    <source>
        <dbReference type="ARBA" id="ARBA00023306"/>
    </source>
</evidence>
<feature type="domain" description="Kinetochore protein Nuf2 N-terminal" evidence="14">
    <location>
        <begin position="6"/>
        <end position="135"/>
    </location>
</feature>
<feature type="coiled-coil region" evidence="12">
    <location>
        <begin position="363"/>
        <end position="411"/>
    </location>
</feature>
<comment type="similarity">
    <text evidence="3">Belongs to the NUF2 family.</text>
</comment>
<comment type="caution">
    <text evidence="15">The sequence shown here is derived from an EMBL/GenBank/DDBJ whole genome shotgun (WGS) entry which is preliminary data.</text>
</comment>
<evidence type="ECO:0000256" key="7">
    <source>
        <dbReference type="ARBA" id="ARBA00022838"/>
    </source>
</evidence>
<dbReference type="GO" id="GO:0044877">
    <property type="term" value="F:protein-containing complex binding"/>
    <property type="evidence" value="ECO:0007669"/>
    <property type="project" value="TreeGrafter"/>
</dbReference>
<evidence type="ECO:0000256" key="11">
    <source>
        <dbReference type="ARBA" id="ARBA00023328"/>
    </source>
</evidence>
<evidence type="ECO:0000256" key="2">
    <source>
        <dbReference type="ARBA" id="ARBA00004629"/>
    </source>
</evidence>
<proteinExistence type="inferred from homology"/>
<dbReference type="Gene3D" id="1.10.287.1490">
    <property type="match status" value="1"/>
</dbReference>
<name>K0TD28_THAOC</name>
<comment type="subcellular location">
    <subcellularLocation>
        <location evidence="2">Chromosome</location>
        <location evidence="2">Centromere</location>
        <location evidence="2">Kinetochore</location>
    </subcellularLocation>
    <subcellularLocation>
        <location evidence="1">Nucleus</location>
    </subcellularLocation>
</comment>
<evidence type="ECO:0000256" key="5">
    <source>
        <dbReference type="ARBA" id="ARBA00022618"/>
    </source>
</evidence>
<keyword evidence="16" id="KW-1185">Reference proteome</keyword>
<dbReference type="eggNOG" id="KOG4438">
    <property type="taxonomic scope" value="Eukaryota"/>
</dbReference>
<evidence type="ECO:0000256" key="3">
    <source>
        <dbReference type="ARBA" id="ARBA00005498"/>
    </source>
</evidence>
<dbReference type="OMA" id="TKIIEWD"/>
<evidence type="ECO:0000256" key="6">
    <source>
        <dbReference type="ARBA" id="ARBA00022776"/>
    </source>
</evidence>
<dbReference type="GO" id="GO:0051301">
    <property type="term" value="P:cell division"/>
    <property type="evidence" value="ECO:0007669"/>
    <property type="project" value="UniProtKB-KW"/>
</dbReference>
<dbReference type="InterPro" id="IPR005549">
    <property type="entry name" value="Kinetochore_Nuf2_N"/>
</dbReference>
<dbReference type="PANTHER" id="PTHR21650:SF2">
    <property type="entry name" value="KINETOCHORE PROTEIN NUF2"/>
    <property type="match status" value="1"/>
</dbReference>
<keyword evidence="10" id="KW-0131">Cell cycle</keyword>
<feature type="coiled-coil region" evidence="12">
    <location>
        <begin position="153"/>
        <end position="282"/>
    </location>
</feature>
<protein>
    <recommendedName>
        <fullName evidence="14">Kinetochore protein Nuf2 N-terminal domain-containing protein</fullName>
    </recommendedName>
</protein>
<gene>
    <name evidence="15" type="ORF">THAOC_03237</name>
</gene>
<dbReference type="Gene3D" id="1.10.418.60">
    <property type="entry name" value="Ncd80 complex, Nuf2 subunit"/>
    <property type="match status" value="1"/>
</dbReference>